<dbReference type="SUPFAM" id="SSF56112">
    <property type="entry name" value="Protein kinase-like (PK-like)"/>
    <property type="match status" value="1"/>
</dbReference>
<organism evidence="10 11">
    <name type="scientific">Rhizodiscina lignyota</name>
    <dbReference type="NCBI Taxonomy" id="1504668"/>
    <lineage>
        <taxon>Eukaryota</taxon>
        <taxon>Fungi</taxon>
        <taxon>Dikarya</taxon>
        <taxon>Ascomycota</taxon>
        <taxon>Pezizomycotina</taxon>
        <taxon>Dothideomycetes</taxon>
        <taxon>Pleosporomycetidae</taxon>
        <taxon>Aulographales</taxon>
        <taxon>Rhizodiscinaceae</taxon>
        <taxon>Rhizodiscina</taxon>
    </lineage>
</organism>
<evidence type="ECO:0000259" key="9">
    <source>
        <dbReference type="PROSITE" id="PS50011"/>
    </source>
</evidence>
<dbReference type="GO" id="GO:0005524">
    <property type="term" value="F:ATP binding"/>
    <property type="evidence" value="ECO:0007669"/>
    <property type="project" value="UniProtKB-UniRule"/>
</dbReference>
<reference evidence="10" key="1">
    <citation type="journal article" date="2020" name="Stud. Mycol.">
        <title>101 Dothideomycetes genomes: a test case for predicting lifestyles and emergence of pathogens.</title>
        <authorList>
            <person name="Haridas S."/>
            <person name="Albert R."/>
            <person name="Binder M."/>
            <person name="Bloem J."/>
            <person name="Labutti K."/>
            <person name="Salamov A."/>
            <person name="Andreopoulos B."/>
            <person name="Baker S."/>
            <person name="Barry K."/>
            <person name="Bills G."/>
            <person name="Bluhm B."/>
            <person name="Cannon C."/>
            <person name="Castanera R."/>
            <person name="Culley D."/>
            <person name="Daum C."/>
            <person name="Ezra D."/>
            <person name="Gonzalez J."/>
            <person name="Henrissat B."/>
            <person name="Kuo A."/>
            <person name="Liang C."/>
            <person name="Lipzen A."/>
            <person name="Lutzoni F."/>
            <person name="Magnuson J."/>
            <person name="Mondo S."/>
            <person name="Nolan M."/>
            <person name="Ohm R."/>
            <person name="Pangilinan J."/>
            <person name="Park H.-J."/>
            <person name="Ramirez L."/>
            <person name="Alfaro M."/>
            <person name="Sun H."/>
            <person name="Tritt A."/>
            <person name="Yoshinaga Y."/>
            <person name="Zwiers L.-H."/>
            <person name="Turgeon B."/>
            <person name="Goodwin S."/>
            <person name="Spatafora J."/>
            <person name="Crous P."/>
            <person name="Grigoriev I."/>
        </authorList>
    </citation>
    <scope>NUCLEOTIDE SEQUENCE</scope>
    <source>
        <strain evidence="10">CBS 133067</strain>
    </source>
</reference>
<dbReference type="FunFam" id="3.30.200.20:FF:000294">
    <property type="entry name" value="Map kinase kinase"/>
    <property type="match status" value="1"/>
</dbReference>
<feature type="domain" description="Protein kinase" evidence="9">
    <location>
        <begin position="190"/>
        <end position="460"/>
    </location>
</feature>
<dbReference type="InterPro" id="IPR050915">
    <property type="entry name" value="MAP_kinase_kinase"/>
</dbReference>
<dbReference type="OrthoDB" id="10252354at2759"/>
<dbReference type="Pfam" id="PF00069">
    <property type="entry name" value="Pkinase"/>
    <property type="match status" value="1"/>
</dbReference>
<evidence type="ECO:0000256" key="6">
    <source>
        <dbReference type="PROSITE-ProRule" id="PRU10141"/>
    </source>
</evidence>
<dbReference type="InterPro" id="IPR017441">
    <property type="entry name" value="Protein_kinase_ATP_BS"/>
</dbReference>
<gene>
    <name evidence="10" type="ORF">NA57DRAFT_64403</name>
</gene>
<dbReference type="PANTHER" id="PTHR47448:SF5">
    <property type="entry name" value="MITOGEN-ACTIVATED PROTEIN KINASE KINAE MKK2"/>
    <property type="match status" value="1"/>
</dbReference>
<keyword evidence="4 6" id="KW-0067">ATP-binding</keyword>
<feature type="region of interest" description="Disordered" evidence="8">
    <location>
        <begin position="134"/>
        <end position="155"/>
    </location>
</feature>
<evidence type="ECO:0000313" key="11">
    <source>
        <dbReference type="Proteomes" id="UP000799772"/>
    </source>
</evidence>
<keyword evidence="1" id="KW-0808">Transferase</keyword>
<dbReference type="PANTHER" id="PTHR47448">
    <property type="entry name" value="DUAL SPECIFICITY MITOGEN-ACTIVATED PROTEIN KINASE KINASE DSOR1-LIKE PROTEIN"/>
    <property type="match status" value="1"/>
</dbReference>
<name>A0A9P4MBR4_9PEZI</name>
<dbReference type="EMBL" id="ML978123">
    <property type="protein sequence ID" value="KAF2101682.1"/>
    <property type="molecule type" value="Genomic_DNA"/>
</dbReference>
<keyword evidence="7" id="KW-0723">Serine/threonine-protein kinase</keyword>
<feature type="region of interest" description="Disordered" evidence="8">
    <location>
        <begin position="1"/>
        <end position="106"/>
    </location>
</feature>
<keyword evidence="2 6" id="KW-0547">Nucleotide-binding</keyword>
<dbReference type="PROSITE" id="PS50011">
    <property type="entry name" value="PROTEIN_KINASE_DOM"/>
    <property type="match status" value="1"/>
</dbReference>
<dbReference type="PROSITE" id="PS00108">
    <property type="entry name" value="PROTEIN_KINASE_ST"/>
    <property type="match status" value="1"/>
</dbReference>
<dbReference type="Gene3D" id="3.30.200.20">
    <property type="entry name" value="Phosphorylase Kinase, domain 1"/>
    <property type="match status" value="1"/>
</dbReference>
<feature type="compositionally biased region" description="Low complexity" evidence="8">
    <location>
        <begin position="84"/>
        <end position="101"/>
    </location>
</feature>
<dbReference type="InterPro" id="IPR011009">
    <property type="entry name" value="Kinase-like_dom_sf"/>
</dbReference>
<dbReference type="Gene3D" id="1.10.510.10">
    <property type="entry name" value="Transferase(Phosphotransferase) domain 1"/>
    <property type="match status" value="1"/>
</dbReference>
<dbReference type="InterPro" id="IPR008271">
    <property type="entry name" value="Ser/Thr_kinase_AS"/>
</dbReference>
<dbReference type="InterPro" id="IPR000719">
    <property type="entry name" value="Prot_kinase_dom"/>
</dbReference>
<comment type="similarity">
    <text evidence="5">Belongs to the protein kinase superfamily. STE Ser/Thr protein kinase family. MAP kinase kinase subfamily.</text>
</comment>
<dbReference type="GO" id="GO:0004674">
    <property type="term" value="F:protein serine/threonine kinase activity"/>
    <property type="evidence" value="ECO:0007669"/>
    <property type="project" value="UniProtKB-KW"/>
</dbReference>
<keyword evidence="11" id="KW-1185">Reference proteome</keyword>
<keyword evidence="3 10" id="KW-0418">Kinase</keyword>
<comment type="caution">
    <text evidence="10">The sequence shown here is derived from an EMBL/GenBank/DDBJ whole genome shotgun (WGS) entry which is preliminary data.</text>
</comment>
<dbReference type="AlphaFoldDB" id="A0A9P4MBR4"/>
<evidence type="ECO:0000256" key="5">
    <source>
        <dbReference type="ARBA" id="ARBA00038035"/>
    </source>
</evidence>
<dbReference type="GO" id="GO:0000165">
    <property type="term" value="P:MAPK cascade"/>
    <property type="evidence" value="ECO:0007669"/>
    <property type="project" value="UniProtKB-ARBA"/>
</dbReference>
<evidence type="ECO:0000256" key="4">
    <source>
        <dbReference type="ARBA" id="ARBA00022840"/>
    </source>
</evidence>
<evidence type="ECO:0000256" key="7">
    <source>
        <dbReference type="RuleBase" id="RU000304"/>
    </source>
</evidence>
<accession>A0A9P4MBR4</accession>
<evidence type="ECO:0000256" key="3">
    <source>
        <dbReference type="ARBA" id="ARBA00022777"/>
    </source>
</evidence>
<evidence type="ECO:0000313" key="10">
    <source>
        <dbReference type="EMBL" id="KAF2101682.1"/>
    </source>
</evidence>
<evidence type="ECO:0000256" key="1">
    <source>
        <dbReference type="ARBA" id="ARBA00022679"/>
    </source>
</evidence>
<dbReference type="FunFam" id="1.10.510.10:FF:000263">
    <property type="entry name" value="MAP kinase skh1/pek1"/>
    <property type="match status" value="1"/>
</dbReference>
<evidence type="ECO:0000256" key="2">
    <source>
        <dbReference type="ARBA" id="ARBA00022741"/>
    </source>
</evidence>
<feature type="binding site" evidence="6">
    <location>
        <position position="219"/>
    </location>
    <ligand>
        <name>ATP</name>
        <dbReference type="ChEBI" id="CHEBI:30616"/>
    </ligand>
</feature>
<sequence length="482" mass="52334">MSSPAPLLRPPIPGSRSNSGTRTPRLGLAIPVSPSVKPVTNGATDVPALQRPSLPQLRLATPSGSNTTPDERAQSQPSLRLQTGSVVPGSSDGSSRSGSVGDNATSATSQYSSLAFASMLRGANDPLSAVGSIHSAGAGSNEGSTAMERENSVSEILPDLEKLSLEKGRPLDIEDLDDAGWKAASKEGKIQELGTLGEGAGGAVTRCILKGGKTVFALKIITTNPDPDVKRQIVRELSFNRNCASDHICRYYGAYMDDSTGTISIAMEFCEGGSLDSVYREVKKLGGRTGEKVLGKVAEGVLNGLTYLHSHRIIHRDIKPSNILLCRDGQVKLCDFGVSGEFGTKGDANTFIGTSYYMAPERITGQSYTINSDVWSLGVTLLEVAQHRFPFPADGTEMQPRAGLIDLLTYIVRQPIPKLKDEPENNIKWSENMKYFIECCLEKDPNRRATPWRMLEHPWIVEIKSKKVNIEKFLKQVWDWKD</sequence>
<dbReference type="SMART" id="SM00220">
    <property type="entry name" value="S_TKc"/>
    <property type="match status" value="1"/>
</dbReference>
<dbReference type="Proteomes" id="UP000799772">
    <property type="component" value="Unassembled WGS sequence"/>
</dbReference>
<feature type="compositionally biased region" description="Polar residues" evidence="8">
    <location>
        <begin position="62"/>
        <end position="83"/>
    </location>
</feature>
<proteinExistence type="inferred from homology"/>
<dbReference type="PROSITE" id="PS00107">
    <property type="entry name" value="PROTEIN_KINASE_ATP"/>
    <property type="match status" value="1"/>
</dbReference>
<protein>
    <submittedName>
        <fullName evidence="10">MAP kinase-like protein</fullName>
    </submittedName>
</protein>
<dbReference type="CDD" id="cd06621">
    <property type="entry name" value="PKc_Pek1_like"/>
    <property type="match status" value="1"/>
</dbReference>
<evidence type="ECO:0000256" key="8">
    <source>
        <dbReference type="SAM" id="MobiDB-lite"/>
    </source>
</evidence>